<proteinExistence type="predicted"/>
<dbReference type="RefSeq" id="WP_152278858.1">
    <property type="nucleotide sequence ID" value="NZ_WEKV01000020.1"/>
</dbReference>
<keyword evidence="1" id="KW-1133">Transmembrane helix</keyword>
<feature type="transmembrane region" description="Helical" evidence="1">
    <location>
        <begin position="68"/>
        <end position="89"/>
    </location>
</feature>
<organism evidence="2 3">
    <name type="scientific">Methylorubrum populi</name>
    <dbReference type="NCBI Taxonomy" id="223967"/>
    <lineage>
        <taxon>Bacteria</taxon>
        <taxon>Pseudomonadati</taxon>
        <taxon>Pseudomonadota</taxon>
        <taxon>Alphaproteobacteria</taxon>
        <taxon>Hyphomicrobiales</taxon>
        <taxon>Methylobacteriaceae</taxon>
        <taxon>Methylorubrum</taxon>
    </lineage>
</organism>
<dbReference type="Proteomes" id="UP000469949">
    <property type="component" value="Unassembled WGS sequence"/>
</dbReference>
<reference evidence="2 3" key="1">
    <citation type="submission" date="2019-10" db="EMBL/GenBank/DDBJ databases">
        <title>Draft Genome Sequence of the Caffeine Degrading Methylotroph Methylorubrum populi PINKEL.</title>
        <authorList>
            <person name="Dawson S.C."/>
            <person name="Zhang X."/>
            <person name="Wright M.E."/>
            <person name="Sharma G."/>
            <person name="Langner J.T."/>
            <person name="Ditty J.L."/>
            <person name="Subuyuj G.A."/>
        </authorList>
    </citation>
    <scope>NUCLEOTIDE SEQUENCE [LARGE SCALE GENOMIC DNA]</scope>
    <source>
        <strain evidence="2 3">Pinkel</strain>
    </source>
</reference>
<evidence type="ECO:0000256" key="1">
    <source>
        <dbReference type="SAM" id="Phobius"/>
    </source>
</evidence>
<keyword evidence="1" id="KW-0472">Membrane</keyword>
<evidence type="ECO:0000313" key="3">
    <source>
        <dbReference type="Proteomes" id="UP000469949"/>
    </source>
</evidence>
<feature type="transmembrane region" description="Helical" evidence="1">
    <location>
        <begin position="109"/>
        <end position="131"/>
    </location>
</feature>
<evidence type="ECO:0000313" key="2">
    <source>
        <dbReference type="EMBL" id="KAB7782439.1"/>
    </source>
</evidence>
<name>A0A833J1M9_9HYPH</name>
<dbReference type="EMBL" id="WEKV01000020">
    <property type="protein sequence ID" value="KAB7782439.1"/>
    <property type="molecule type" value="Genomic_DNA"/>
</dbReference>
<gene>
    <name evidence="2" type="ORF">F8B43_5194</name>
</gene>
<protein>
    <submittedName>
        <fullName evidence="2">Uncharacterized protein</fullName>
    </submittedName>
</protein>
<dbReference type="AlphaFoldDB" id="A0A833J1M9"/>
<sequence length="137" mass="14792">MWGLILSVLPGLAGKLLDFANKRADTDLARHQADIGADVATNAQMFQSWIVAQQQVAAARNADRASLLTAWMMPVAFAIAITHFGAVTFDCFPWPGHEVGSWRIAAMPGAYLQIQQTIIWAGVGLVGLLGVKKTFAR</sequence>
<accession>A0A833J1M9</accession>
<comment type="caution">
    <text evidence="2">The sequence shown here is derived from an EMBL/GenBank/DDBJ whole genome shotgun (WGS) entry which is preliminary data.</text>
</comment>
<keyword evidence="1" id="KW-0812">Transmembrane</keyword>